<dbReference type="AlphaFoldDB" id="A0A3P1BKF4"/>
<evidence type="ECO:0000256" key="3">
    <source>
        <dbReference type="ARBA" id="ARBA00022801"/>
    </source>
</evidence>
<accession>A0A3P1BKF4</accession>
<evidence type="ECO:0000256" key="1">
    <source>
        <dbReference type="ARBA" id="ARBA00008779"/>
    </source>
</evidence>
<keyword evidence="2" id="KW-0479">Metal-binding</keyword>
<dbReference type="Gene3D" id="3.40.720.10">
    <property type="entry name" value="Alkaline Phosphatase, subunit A"/>
    <property type="match status" value="1"/>
</dbReference>
<keyword evidence="3" id="KW-0378">Hydrolase</keyword>
<dbReference type="PANTHER" id="PTHR42693">
    <property type="entry name" value="ARYLSULFATASE FAMILY MEMBER"/>
    <property type="match status" value="1"/>
</dbReference>
<evidence type="ECO:0000313" key="7">
    <source>
        <dbReference type="Proteomes" id="UP000271925"/>
    </source>
</evidence>
<organism evidence="6 7">
    <name type="scientific">Larkinella rosea</name>
    <dbReference type="NCBI Taxonomy" id="2025312"/>
    <lineage>
        <taxon>Bacteria</taxon>
        <taxon>Pseudomonadati</taxon>
        <taxon>Bacteroidota</taxon>
        <taxon>Cytophagia</taxon>
        <taxon>Cytophagales</taxon>
        <taxon>Spirosomataceae</taxon>
        <taxon>Larkinella</taxon>
    </lineage>
</organism>
<dbReference type="InterPro" id="IPR050738">
    <property type="entry name" value="Sulfatase"/>
</dbReference>
<dbReference type="Proteomes" id="UP000271925">
    <property type="component" value="Unassembled WGS sequence"/>
</dbReference>
<dbReference type="OrthoDB" id="9764377at2"/>
<dbReference type="CDD" id="cd16025">
    <property type="entry name" value="PAS_like"/>
    <property type="match status" value="1"/>
</dbReference>
<keyword evidence="7" id="KW-1185">Reference proteome</keyword>
<sequence>MKKKRFSSVLLSIFFPVTTVFLAAFSSFFSPESTDRSVSNPHLPAPKAAKRPNIVLIMADDMGYSDLGCYGSEIPTPNLDQLASQGVRFTQFYNTARCCPTRASLMTGLFQHQAGIGHMTKEPNNAINYDYGVYGYRGEINRNCVTLAEVLKSAGYHTYMAGKWHLGSATPDLRPRQRGFDRFYGLLSGASSYLDPVHPRGIWSDNEPVEKVSQPFYTTDAFTDHAISFLQEQKDQQPFFLYLAFTSPHWPLHALSTDIERFRGKYRQGWDALREQRLQKQIKTGIVPKQWGLSARPDIYPAWMEQDTTKQREMDYRMAVYAAQISRMDQNIGKLVDQLKKSGQLDNTLLVFLSDNGACQEGGVLGGGQLADINVPAKSGAISYGAVWANASNTPFRGFKHVSYEGGISTPLIVHYPAGISQKGRITATPGYLIDIMPTFLEVSGATYPTQANGQSIQPIEGKSLMPVLKKGGRQLHDYMYWEHENHRAIRFGRWKAVGMIGQPWELYDLEADRTERQNRAAENPDLVTKLDKQWNEWANTHHVFPKGTMKADFRKEWNFFKVVN</sequence>
<evidence type="ECO:0000256" key="2">
    <source>
        <dbReference type="ARBA" id="ARBA00022723"/>
    </source>
</evidence>
<keyword evidence="4" id="KW-0106">Calcium</keyword>
<comment type="similarity">
    <text evidence="1">Belongs to the sulfatase family.</text>
</comment>
<evidence type="ECO:0000259" key="5">
    <source>
        <dbReference type="Pfam" id="PF00884"/>
    </source>
</evidence>
<dbReference type="Pfam" id="PF00884">
    <property type="entry name" value="Sulfatase"/>
    <property type="match status" value="1"/>
</dbReference>
<dbReference type="RefSeq" id="WP_124877576.1">
    <property type="nucleotide sequence ID" value="NZ_RQJO01000010.1"/>
</dbReference>
<dbReference type="InterPro" id="IPR017850">
    <property type="entry name" value="Alkaline_phosphatase_core_sf"/>
</dbReference>
<dbReference type="InterPro" id="IPR024607">
    <property type="entry name" value="Sulfatase_CS"/>
</dbReference>
<protein>
    <submittedName>
        <fullName evidence="6">Arylsulfatase</fullName>
    </submittedName>
</protein>
<dbReference type="PANTHER" id="PTHR42693:SF53">
    <property type="entry name" value="ENDO-4-O-SULFATASE"/>
    <property type="match status" value="1"/>
</dbReference>
<dbReference type="InterPro" id="IPR000917">
    <property type="entry name" value="Sulfatase_N"/>
</dbReference>
<dbReference type="Gene3D" id="3.30.1120.10">
    <property type="match status" value="1"/>
</dbReference>
<dbReference type="EMBL" id="RQJO01000010">
    <property type="protein sequence ID" value="RRB01114.1"/>
    <property type="molecule type" value="Genomic_DNA"/>
</dbReference>
<name>A0A3P1BKF4_9BACT</name>
<gene>
    <name evidence="6" type="ORF">EHT25_23355</name>
</gene>
<evidence type="ECO:0000256" key="4">
    <source>
        <dbReference type="ARBA" id="ARBA00022837"/>
    </source>
</evidence>
<dbReference type="GO" id="GO:0004065">
    <property type="term" value="F:arylsulfatase activity"/>
    <property type="evidence" value="ECO:0007669"/>
    <property type="project" value="TreeGrafter"/>
</dbReference>
<dbReference type="SUPFAM" id="SSF53649">
    <property type="entry name" value="Alkaline phosphatase-like"/>
    <property type="match status" value="1"/>
</dbReference>
<dbReference type="PROSITE" id="PS00149">
    <property type="entry name" value="SULFATASE_2"/>
    <property type="match status" value="1"/>
</dbReference>
<comment type="caution">
    <text evidence="6">The sequence shown here is derived from an EMBL/GenBank/DDBJ whole genome shotgun (WGS) entry which is preliminary data.</text>
</comment>
<reference evidence="6 7" key="1">
    <citation type="submission" date="2018-11" db="EMBL/GenBank/DDBJ databases">
        <authorList>
            <person name="Zhou Z."/>
            <person name="Wang G."/>
        </authorList>
    </citation>
    <scope>NUCLEOTIDE SEQUENCE [LARGE SCALE GENOMIC DNA]</scope>
    <source>
        <strain evidence="6 7">KCTC52004</strain>
    </source>
</reference>
<dbReference type="GO" id="GO:0046872">
    <property type="term" value="F:metal ion binding"/>
    <property type="evidence" value="ECO:0007669"/>
    <property type="project" value="UniProtKB-KW"/>
</dbReference>
<evidence type="ECO:0000313" key="6">
    <source>
        <dbReference type="EMBL" id="RRB01114.1"/>
    </source>
</evidence>
<dbReference type="FunFam" id="3.40.720.10:FF:000047">
    <property type="entry name" value="Arylsulfatase"/>
    <property type="match status" value="1"/>
</dbReference>
<feature type="domain" description="Sulfatase N-terminal" evidence="5">
    <location>
        <begin position="52"/>
        <end position="445"/>
    </location>
</feature>
<proteinExistence type="inferred from homology"/>